<keyword evidence="1 5" id="KW-0479">Metal-binding</keyword>
<evidence type="ECO:0000256" key="1">
    <source>
        <dbReference type="ARBA" id="ARBA00022723"/>
    </source>
</evidence>
<dbReference type="InterPro" id="IPR013087">
    <property type="entry name" value="Znf_C2H2_type"/>
</dbReference>
<evidence type="ECO:0000259" key="8">
    <source>
        <dbReference type="PROSITE" id="PS50157"/>
    </source>
</evidence>
<dbReference type="PROSITE" id="PS50157">
    <property type="entry name" value="ZINC_FINGER_C2H2_2"/>
    <property type="match status" value="1"/>
</dbReference>
<evidence type="ECO:0000313" key="9">
    <source>
        <dbReference type="EMBL" id="KAK5085007.1"/>
    </source>
</evidence>
<dbReference type="SUPFAM" id="SSF57716">
    <property type="entry name" value="Glucocorticoid receptor-like (DNA-binding domain)"/>
    <property type="match status" value="2"/>
</dbReference>
<evidence type="ECO:0000259" key="7">
    <source>
        <dbReference type="PROSITE" id="PS50023"/>
    </source>
</evidence>
<dbReference type="PROSITE" id="PS00478">
    <property type="entry name" value="LIM_DOMAIN_1"/>
    <property type="match status" value="2"/>
</dbReference>
<protein>
    <submittedName>
        <fullName evidence="9">Uncharacterized protein</fullName>
    </submittedName>
</protein>
<evidence type="ECO:0000256" key="6">
    <source>
        <dbReference type="SAM" id="MobiDB-lite"/>
    </source>
</evidence>
<dbReference type="InterPro" id="IPR050604">
    <property type="entry name" value="PDZ-LIM_domain"/>
</dbReference>
<organism evidence="9 10">
    <name type="scientific">Lithohypha guttulata</name>
    <dbReference type="NCBI Taxonomy" id="1690604"/>
    <lineage>
        <taxon>Eukaryota</taxon>
        <taxon>Fungi</taxon>
        <taxon>Dikarya</taxon>
        <taxon>Ascomycota</taxon>
        <taxon>Pezizomycotina</taxon>
        <taxon>Eurotiomycetes</taxon>
        <taxon>Chaetothyriomycetidae</taxon>
        <taxon>Chaetothyriales</taxon>
        <taxon>Trichomeriaceae</taxon>
        <taxon>Lithohypha</taxon>
    </lineage>
</organism>
<feature type="domain" description="C2H2-type" evidence="8">
    <location>
        <begin position="774"/>
        <end position="807"/>
    </location>
</feature>
<reference evidence="9 10" key="1">
    <citation type="submission" date="2023-08" db="EMBL/GenBank/DDBJ databases">
        <title>Black Yeasts Isolated from many extreme environments.</title>
        <authorList>
            <person name="Coleine C."/>
            <person name="Stajich J.E."/>
            <person name="Selbmann L."/>
        </authorList>
    </citation>
    <scope>NUCLEOTIDE SEQUENCE [LARGE SCALE GENOMIC DNA]</scope>
    <source>
        <strain evidence="9 10">CCFEE 5885</strain>
    </source>
</reference>
<feature type="compositionally biased region" description="Basic and acidic residues" evidence="6">
    <location>
        <begin position="401"/>
        <end position="421"/>
    </location>
</feature>
<dbReference type="PANTHER" id="PTHR24214:SF62">
    <property type="entry name" value="LEUPAXIN"/>
    <property type="match status" value="1"/>
</dbReference>
<dbReference type="Pfam" id="PF00412">
    <property type="entry name" value="LIM"/>
    <property type="match status" value="2"/>
</dbReference>
<keyword evidence="4" id="KW-0863">Zinc-finger</keyword>
<feature type="domain" description="LIM zinc-binding" evidence="7">
    <location>
        <begin position="809"/>
        <end position="870"/>
    </location>
</feature>
<feature type="compositionally biased region" description="Basic and acidic residues" evidence="6">
    <location>
        <begin position="498"/>
        <end position="507"/>
    </location>
</feature>
<gene>
    <name evidence="9" type="ORF">LTR24_007273</name>
</gene>
<dbReference type="InterPro" id="IPR001781">
    <property type="entry name" value="Znf_LIM"/>
</dbReference>
<evidence type="ECO:0000256" key="3">
    <source>
        <dbReference type="ARBA" id="ARBA00023038"/>
    </source>
</evidence>
<evidence type="ECO:0000256" key="2">
    <source>
        <dbReference type="ARBA" id="ARBA00022833"/>
    </source>
</evidence>
<dbReference type="SMART" id="SM00132">
    <property type="entry name" value="LIM"/>
    <property type="match status" value="3"/>
</dbReference>
<dbReference type="EMBL" id="JAVRRG010000107">
    <property type="protein sequence ID" value="KAK5085007.1"/>
    <property type="molecule type" value="Genomic_DNA"/>
</dbReference>
<feature type="region of interest" description="Disordered" evidence="6">
    <location>
        <begin position="188"/>
        <end position="254"/>
    </location>
</feature>
<evidence type="ECO:0000313" key="10">
    <source>
        <dbReference type="Proteomes" id="UP001345013"/>
    </source>
</evidence>
<feature type="domain" description="LIM zinc-binding" evidence="7">
    <location>
        <begin position="748"/>
        <end position="808"/>
    </location>
</feature>
<keyword evidence="2 5" id="KW-0862">Zinc</keyword>
<proteinExistence type="predicted"/>
<dbReference type="Proteomes" id="UP001345013">
    <property type="component" value="Unassembled WGS sequence"/>
</dbReference>
<feature type="compositionally biased region" description="Polar residues" evidence="6">
    <location>
        <begin position="366"/>
        <end position="386"/>
    </location>
</feature>
<feature type="compositionally biased region" description="Polar residues" evidence="6">
    <location>
        <begin position="202"/>
        <end position="222"/>
    </location>
</feature>
<sequence length="893" mass="98591">MSLDQKASYLADLRTNRPQRPTGSRPLPARPLPTHDEDLPPRAGSALSLRSTNAQPLEDKDVFREQKLSHRASLPASSSFGSLGSHKGRPLVPSPSDAIIGSTQRQVSPTTAAILDTEYHESSRRVKEREEAQALRDALQKIDLKDDEKRIHDAAKLEASDLVWKHRNPQLAEVEKIAAYRNPDLDKQKYGELGHAKKPSESAASTLKQDSRSASGESTASTDNKRSRLPWLRKRPKPESAVLAPTPMPTATEPTAVLPTATVSEGPIAVLEQEVAVPKGARKTSGKRHVSSGSSKGVFRNPEDEIYEESEEMPTITEYTPKQQLPLRARESNSLPRGSRPLPEKSYTEPLQGKLRTNRFEIWKNLPTQSRNAAYTASRALPQTPSKEPEADDNDSLSYKDGIEIRSDDIRAATSMRKSDRSPNLPTPTAVSDRPGRPIVSFDPRWRPGTESPRLSHDKERAQEQSKNDGSMVYPVKPSPPVPEITIMEDPRSPALLKEQEAEERQKGQPPSSAVVPSISVSGDWPEKSSQTSRPLPQISLPEGSSPKPSVPTINVEPEPRAQPLRPLPQINLPGDAYSAPPIPAISIEAEQPKGRPLPTINVPNGKSRPLPFHTQSSPSKLLQSRPTQSEMASRVPWLSRTPTSASTSAVTCTACSLPISGRIVTASGASSSTQKARFHPECFTCHHCSTGLECVSFYPEPENARLERFQTALPHLSPDDPQITAIVKSNDDLHFFCHLDYHELFSLRCYNCKTPVEGAVILALGRHYHADHFFCAECGDPFTSESPFVEHNNYPYCVSCHTKRTSARCRACKSPILNEMTVEALGGKWHDACFVCCDCGGDFGDEGRFFVREIQVELTEKEKRKGYGPKIEEKAACQACEERRVKNVNIFL</sequence>
<keyword evidence="3 5" id="KW-0440">LIM domain</keyword>
<feature type="compositionally biased region" description="Basic residues" evidence="6">
    <location>
        <begin position="280"/>
        <end position="290"/>
    </location>
</feature>
<feature type="region of interest" description="Disordered" evidence="6">
    <location>
        <begin position="1"/>
        <end position="109"/>
    </location>
</feature>
<comment type="caution">
    <text evidence="9">The sequence shown here is derived from an EMBL/GenBank/DDBJ whole genome shotgun (WGS) entry which is preliminary data.</text>
</comment>
<accession>A0ABR0K3B3</accession>
<dbReference type="PANTHER" id="PTHR24214">
    <property type="entry name" value="PDZ AND LIM DOMAIN PROTEIN ZASP"/>
    <property type="match status" value="1"/>
</dbReference>
<keyword evidence="10" id="KW-1185">Reference proteome</keyword>
<dbReference type="Gene3D" id="2.10.110.10">
    <property type="entry name" value="Cysteine Rich Protein"/>
    <property type="match status" value="3"/>
</dbReference>
<evidence type="ECO:0000256" key="4">
    <source>
        <dbReference type="PROSITE-ProRule" id="PRU00042"/>
    </source>
</evidence>
<name>A0ABR0K3B3_9EURO</name>
<feature type="compositionally biased region" description="Basic and acidic residues" evidence="6">
    <location>
        <begin position="188"/>
        <end position="200"/>
    </location>
</feature>
<dbReference type="PROSITE" id="PS50023">
    <property type="entry name" value="LIM_DOMAIN_2"/>
    <property type="match status" value="2"/>
</dbReference>
<feature type="compositionally biased region" description="Basic residues" evidence="6">
    <location>
        <begin position="227"/>
        <end position="236"/>
    </location>
</feature>
<feature type="compositionally biased region" description="Basic and acidic residues" evidence="6">
    <location>
        <begin position="444"/>
        <end position="467"/>
    </location>
</feature>
<feature type="region of interest" description="Disordered" evidence="6">
    <location>
        <begin position="278"/>
        <end position="641"/>
    </location>
</feature>
<evidence type="ECO:0000256" key="5">
    <source>
        <dbReference type="PROSITE-ProRule" id="PRU00125"/>
    </source>
</evidence>
<feature type="compositionally biased region" description="Low complexity" evidence="6">
    <location>
        <begin position="510"/>
        <end position="522"/>
    </location>
</feature>
<dbReference type="CDD" id="cd08368">
    <property type="entry name" value="LIM"/>
    <property type="match status" value="3"/>
</dbReference>
<feature type="compositionally biased region" description="Polar residues" evidence="6">
    <location>
        <begin position="614"/>
        <end position="632"/>
    </location>
</feature>
<feature type="compositionally biased region" description="Basic and acidic residues" evidence="6">
    <location>
        <begin position="57"/>
        <end position="68"/>
    </location>
</feature>